<accession>A0A814Q1U9</accession>
<dbReference type="Proteomes" id="UP000663870">
    <property type="component" value="Unassembled WGS sequence"/>
</dbReference>
<dbReference type="EMBL" id="CAJNOH010000732">
    <property type="protein sequence ID" value="CAF1113312.1"/>
    <property type="molecule type" value="Genomic_DNA"/>
</dbReference>
<keyword evidence="6" id="KW-0520">NAD</keyword>
<reference evidence="7" key="1">
    <citation type="submission" date="2021-02" db="EMBL/GenBank/DDBJ databases">
        <authorList>
            <person name="Nowell W R."/>
        </authorList>
    </citation>
    <scope>NUCLEOTIDE SEQUENCE</scope>
</reference>
<dbReference type="Proteomes" id="UP000663854">
    <property type="component" value="Unassembled WGS sequence"/>
</dbReference>
<dbReference type="Gene3D" id="3.90.176.10">
    <property type="entry name" value="Toxin ADP-ribosyltransferase, Chain A, domain 1"/>
    <property type="match status" value="1"/>
</dbReference>
<protein>
    <recommendedName>
        <fullName evidence="6">NAD(P)(+)--arginine ADP-ribosyltransferase</fullName>
        <ecNumber evidence="6">2.4.2.31</ecNumber>
    </recommendedName>
    <alternativeName>
        <fullName evidence="6">Mono(ADP-ribosyl)transferase</fullName>
    </alternativeName>
</protein>
<evidence type="ECO:0000256" key="4">
    <source>
        <dbReference type="ARBA" id="ARBA00022695"/>
    </source>
</evidence>
<organism evidence="7 9">
    <name type="scientific">Rotaria sordida</name>
    <dbReference type="NCBI Taxonomy" id="392033"/>
    <lineage>
        <taxon>Eukaryota</taxon>
        <taxon>Metazoa</taxon>
        <taxon>Spiralia</taxon>
        <taxon>Gnathifera</taxon>
        <taxon>Rotifera</taxon>
        <taxon>Eurotatoria</taxon>
        <taxon>Bdelloidea</taxon>
        <taxon>Philodinida</taxon>
        <taxon>Philodinidae</taxon>
        <taxon>Rotaria</taxon>
    </lineage>
</organism>
<sequence length="222" mass="25968">MITGAEGFQTACDHIFLSKKFNNLEEANKAISNVTDLRNIQGIDQIYHLLLKAEQTNDIKYLIRAYTAETDFYKVLNTCHAQLSSRRYTEEERETWFVKFGKTLHKSEQLDKYRWMGTTYRGLFVTNKDLDQYKVGDYIVNKAFLSTSKSRQIAEKFISISSTDKLAIICVYHLKKDEYVLDISSISEFPEEEEVLILPNACFKVERINRQIYPIEIELSSW</sequence>
<evidence type="ECO:0000313" key="9">
    <source>
        <dbReference type="Proteomes" id="UP000663854"/>
    </source>
</evidence>
<dbReference type="PROSITE" id="PS51996">
    <property type="entry name" value="TR_MART"/>
    <property type="match status" value="1"/>
</dbReference>
<gene>
    <name evidence="8" type="ORF">JXQ802_LOCUS30841</name>
    <name evidence="7" type="ORF">PYM288_LOCUS20303</name>
</gene>
<evidence type="ECO:0000256" key="2">
    <source>
        <dbReference type="ARBA" id="ARBA00022676"/>
    </source>
</evidence>
<dbReference type="GO" id="GO:0016779">
    <property type="term" value="F:nucleotidyltransferase activity"/>
    <property type="evidence" value="ECO:0007669"/>
    <property type="project" value="UniProtKB-KW"/>
</dbReference>
<evidence type="ECO:0000313" key="7">
    <source>
        <dbReference type="EMBL" id="CAF1113312.1"/>
    </source>
</evidence>
<evidence type="ECO:0000313" key="8">
    <source>
        <dbReference type="EMBL" id="CAF1326702.1"/>
    </source>
</evidence>
<dbReference type="EC" id="2.4.2.31" evidence="6"/>
<comment type="catalytic activity">
    <reaction evidence="5 6">
        <text>L-arginyl-[protein] + NAD(+) = N(omega)-(ADP-D-ribosyl)-L-arginyl-[protein] + nicotinamide + H(+)</text>
        <dbReference type="Rhea" id="RHEA:19149"/>
        <dbReference type="Rhea" id="RHEA-COMP:10532"/>
        <dbReference type="Rhea" id="RHEA-COMP:15087"/>
        <dbReference type="ChEBI" id="CHEBI:15378"/>
        <dbReference type="ChEBI" id="CHEBI:17154"/>
        <dbReference type="ChEBI" id="CHEBI:29965"/>
        <dbReference type="ChEBI" id="CHEBI:57540"/>
        <dbReference type="ChEBI" id="CHEBI:142554"/>
        <dbReference type="EC" id="2.4.2.31"/>
    </reaction>
</comment>
<dbReference type="EMBL" id="CAJNOL010001273">
    <property type="protein sequence ID" value="CAF1326702.1"/>
    <property type="molecule type" value="Genomic_DNA"/>
</dbReference>
<name>A0A814Q1U9_9BILA</name>
<evidence type="ECO:0000313" key="10">
    <source>
        <dbReference type="Proteomes" id="UP000663870"/>
    </source>
</evidence>
<dbReference type="AlphaFoldDB" id="A0A814Q1U9"/>
<comment type="caution">
    <text evidence="7">The sequence shown here is derived from an EMBL/GenBank/DDBJ whole genome shotgun (WGS) entry which is preliminary data.</text>
</comment>
<dbReference type="Pfam" id="PF01129">
    <property type="entry name" value="ART"/>
    <property type="match status" value="1"/>
</dbReference>
<evidence type="ECO:0000256" key="1">
    <source>
        <dbReference type="ARBA" id="ARBA00009558"/>
    </source>
</evidence>
<evidence type="ECO:0000256" key="3">
    <source>
        <dbReference type="ARBA" id="ARBA00022679"/>
    </source>
</evidence>
<evidence type="ECO:0000256" key="6">
    <source>
        <dbReference type="RuleBase" id="RU361228"/>
    </source>
</evidence>
<keyword evidence="3 6" id="KW-0808">Transferase</keyword>
<keyword evidence="2 6" id="KW-0328">Glycosyltransferase</keyword>
<comment type="similarity">
    <text evidence="1 6">Belongs to the Arg-specific ADP-ribosyltransferase family.</text>
</comment>
<keyword evidence="6" id="KW-0521">NADP</keyword>
<dbReference type="GO" id="GO:0106274">
    <property type="term" value="F:NAD+-protein-arginine ADP-ribosyltransferase activity"/>
    <property type="evidence" value="ECO:0007669"/>
    <property type="project" value="UniProtKB-EC"/>
</dbReference>
<dbReference type="SUPFAM" id="SSF56399">
    <property type="entry name" value="ADP-ribosylation"/>
    <property type="match status" value="1"/>
</dbReference>
<evidence type="ECO:0000256" key="5">
    <source>
        <dbReference type="ARBA" id="ARBA00047597"/>
    </source>
</evidence>
<proteinExistence type="inferred from homology"/>
<dbReference type="InterPro" id="IPR000768">
    <property type="entry name" value="ART"/>
</dbReference>
<keyword evidence="10" id="KW-1185">Reference proteome</keyword>
<keyword evidence="4" id="KW-0548">Nucleotidyltransferase</keyword>